<keyword evidence="1" id="KW-0813">Transport</keyword>
<dbReference type="RefSeq" id="WP_128268576.1">
    <property type="nucleotide sequence ID" value="NZ_SAUW01000001.1"/>
</dbReference>
<dbReference type="Proteomes" id="UP000285710">
    <property type="component" value="Unassembled WGS sequence"/>
</dbReference>
<dbReference type="PANTHER" id="PTHR42781:SF4">
    <property type="entry name" value="SPERMIDINE_PUTRESCINE IMPORT ATP-BINDING PROTEIN POTA"/>
    <property type="match status" value="1"/>
</dbReference>
<sequence>MTPLVLTGSAWVEDRPLFPPLRLELATGAWTSLLGPSGVGKTTLLRLIAGLPTGVRLEGRVEGRRPAALMAQDAGLLPWLTVAQNVALGARLRGERADPARVRDLLARVGLGDLSERFPPALSGGQRQRVALARTLIEDRDPVLLDEPFSALDARSRLRMQDLAAELLRGRTVLMVTHDPGEAARLSDRILLLTEAGLTVQPVPATPPPRPMDAPEVLAAQAALLGRLIGAAA</sequence>
<dbReference type="InterPro" id="IPR003439">
    <property type="entry name" value="ABC_transporter-like_ATP-bd"/>
</dbReference>
<comment type="caution">
    <text evidence="5">The sequence shown here is derived from an EMBL/GenBank/DDBJ whole genome shotgun (WGS) entry which is preliminary data.</text>
</comment>
<dbReference type="PROSITE" id="PS00211">
    <property type="entry name" value="ABC_TRANSPORTER_1"/>
    <property type="match status" value="1"/>
</dbReference>
<evidence type="ECO:0000259" key="4">
    <source>
        <dbReference type="PROSITE" id="PS50893"/>
    </source>
</evidence>
<evidence type="ECO:0000256" key="2">
    <source>
        <dbReference type="ARBA" id="ARBA00022741"/>
    </source>
</evidence>
<proteinExistence type="predicted"/>
<organism evidence="5 6">
    <name type="scientific">Paenirhodobacter populi</name>
    <dbReference type="NCBI Taxonomy" id="2306993"/>
    <lineage>
        <taxon>Bacteria</taxon>
        <taxon>Pseudomonadati</taxon>
        <taxon>Pseudomonadota</taxon>
        <taxon>Alphaproteobacteria</taxon>
        <taxon>Rhodobacterales</taxon>
        <taxon>Rhodobacter group</taxon>
        <taxon>Paenirhodobacter</taxon>
    </lineage>
</organism>
<keyword evidence="6" id="KW-1185">Reference proteome</keyword>
<name>A0A443J5B9_9RHOB</name>
<keyword evidence="3 5" id="KW-0067">ATP-binding</keyword>
<dbReference type="InterPro" id="IPR050093">
    <property type="entry name" value="ABC_SmlMolc_Importer"/>
</dbReference>
<dbReference type="Pfam" id="PF00005">
    <property type="entry name" value="ABC_tran"/>
    <property type="match status" value="1"/>
</dbReference>
<evidence type="ECO:0000256" key="3">
    <source>
        <dbReference type="ARBA" id="ARBA00022840"/>
    </source>
</evidence>
<evidence type="ECO:0000313" key="6">
    <source>
        <dbReference type="Proteomes" id="UP000285710"/>
    </source>
</evidence>
<dbReference type="Gene3D" id="3.40.50.300">
    <property type="entry name" value="P-loop containing nucleotide triphosphate hydrolases"/>
    <property type="match status" value="1"/>
</dbReference>
<dbReference type="InterPro" id="IPR017871">
    <property type="entry name" value="ABC_transporter-like_CS"/>
</dbReference>
<reference evidence="5 6" key="1">
    <citation type="submission" date="2019-01" db="EMBL/GenBank/DDBJ databases">
        <title>Sinorhodobacter populi sp. nov. isolated from the symptomatic bark tissue of Populus euramericana canker.</title>
        <authorList>
            <person name="Xu G."/>
        </authorList>
    </citation>
    <scope>NUCLEOTIDE SEQUENCE [LARGE SCALE GENOMIC DNA]</scope>
    <source>
        <strain evidence="5 6">2D-5</strain>
    </source>
</reference>
<gene>
    <name evidence="5" type="ORF">D2T33_01445</name>
</gene>
<feature type="domain" description="ABC transporter" evidence="4">
    <location>
        <begin position="1"/>
        <end position="220"/>
    </location>
</feature>
<dbReference type="InterPro" id="IPR003593">
    <property type="entry name" value="AAA+_ATPase"/>
</dbReference>
<keyword evidence="2" id="KW-0547">Nucleotide-binding</keyword>
<dbReference type="GO" id="GO:0005524">
    <property type="term" value="F:ATP binding"/>
    <property type="evidence" value="ECO:0007669"/>
    <property type="project" value="UniProtKB-KW"/>
</dbReference>
<evidence type="ECO:0000313" key="5">
    <source>
        <dbReference type="EMBL" id="RWR15565.1"/>
    </source>
</evidence>
<protein>
    <submittedName>
        <fullName evidence="5">ATP-binding cassette domain-containing protein</fullName>
    </submittedName>
</protein>
<evidence type="ECO:0000256" key="1">
    <source>
        <dbReference type="ARBA" id="ARBA00022448"/>
    </source>
</evidence>
<dbReference type="SMART" id="SM00382">
    <property type="entry name" value="AAA"/>
    <property type="match status" value="1"/>
</dbReference>
<dbReference type="PROSITE" id="PS50893">
    <property type="entry name" value="ABC_TRANSPORTER_2"/>
    <property type="match status" value="1"/>
</dbReference>
<dbReference type="AlphaFoldDB" id="A0A443J5B9"/>
<dbReference type="PANTHER" id="PTHR42781">
    <property type="entry name" value="SPERMIDINE/PUTRESCINE IMPORT ATP-BINDING PROTEIN POTA"/>
    <property type="match status" value="1"/>
</dbReference>
<accession>A0A443J5B9</accession>
<dbReference type="SUPFAM" id="SSF52540">
    <property type="entry name" value="P-loop containing nucleoside triphosphate hydrolases"/>
    <property type="match status" value="1"/>
</dbReference>
<dbReference type="EMBL" id="SAUW01000001">
    <property type="protein sequence ID" value="RWR15565.1"/>
    <property type="molecule type" value="Genomic_DNA"/>
</dbReference>
<dbReference type="GO" id="GO:0016887">
    <property type="term" value="F:ATP hydrolysis activity"/>
    <property type="evidence" value="ECO:0007669"/>
    <property type="project" value="InterPro"/>
</dbReference>
<dbReference type="InterPro" id="IPR027417">
    <property type="entry name" value="P-loop_NTPase"/>
</dbReference>
<reference evidence="5 6" key="2">
    <citation type="submission" date="2019-01" db="EMBL/GenBank/DDBJ databases">
        <authorList>
            <person name="Li Y."/>
        </authorList>
    </citation>
    <scope>NUCLEOTIDE SEQUENCE [LARGE SCALE GENOMIC DNA]</scope>
    <source>
        <strain evidence="5 6">2D-5</strain>
    </source>
</reference>